<dbReference type="EMBL" id="JAPEUX010000004">
    <property type="protein sequence ID" value="KAJ4353345.1"/>
    <property type="molecule type" value="Genomic_DNA"/>
</dbReference>
<dbReference type="FunFam" id="3.40.50.10190:FF:000048">
    <property type="entry name" value="DNA repair protein Rtt107"/>
    <property type="match status" value="1"/>
</dbReference>
<dbReference type="SMART" id="SM00292">
    <property type="entry name" value="BRCT"/>
    <property type="match status" value="5"/>
</dbReference>
<feature type="compositionally biased region" description="Acidic residues" evidence="1">
    <location>
        <begin position="588"/>
        <end position="602"/>
    </location>
</feature>
<dbReference type="OrthoDB" id="342264at2759"/>
<evidence type="ECO:0000259" key="2">
    <source>
        <dbReference type="PROSITE" id="PS50172"/>
    </source>
</evidence>
<dbReference type="PANTHER" id="PTHR47667">
    <property type="entry name" value="REGULATOR OF TY1 TRANSPOSITION PROTEIN 107"/>
    <property type="match status" value="1"/>
</dbReference>
<feature type="compositionally biased region" description="Basic and acidic residues" evidence="1">
    <location>
        <begin position="562"/>
        <end position="587"/>
    </location>
</feature>
<dbReference type="GeneID" id="80908603"/>
<dbReference type="SUPFAM" id="SSF52113">
    <property type="entry name" value="BRCT domain"/>
    <property type="match status" value="5"/>
</dbReference>
<feature type="compositionally biased region" description="Basic residues" evidence="1">
    <location>
        <begin position="549"/>
        <end position="561"/>
    </location>
</feature>
<protein>
    <submittedName>
        <fullName evidence="3">Regulator of Ty1 Transposition</fullName>
    </submittedName>
</protein>
<feature type="region of interest" description="Disordered" evidence="1">
    <location>
        <begin position="545"/>
        <end position="612"/>
    </location>
</feature>
<dbReference type="Pfam" id="PF16770">
    <property type="entry name" value="RTT107_BRCT_5"/>
    <property type="match status" value="1"/>
</dbReference>
<evidence type="ECO:0000313" key="4">
    <source>
        <dbReference type="Proteomes" id="UP001140513"/>
    </source>
</evidence>
<dbReference type="Gene3D" id="3.40.50.10190">
    <property type="entry name" value="BRCT domain"/>
    <property type="match status" value="5"/>
</dbReference>
<feature type="domain" description="BRCT" evidence="2">
    <location>
        <begin position="347"/>
        <end position="417"/>
    </location>
</feature>
<dbReference type="GO" id="GO:1990683">
    <property type="term" value="P:DNA double-strand break attachment to nuclear envelope"/>
    <property type="evidence" value="ECO:0007669"/>
    <property type="project" value="TreeGrafter"/>
</dbReference>
<evidence type="ECO:0000313" key="3">
    <source>
        <dbReference type="EMBL" id="KAJ4353345.1"/>
    </source>
</evidence>
<feature type="region of interest" description="Disordered" evidence="1">
    <location>
        <begin position="463"/>
        <end position="530"/>
    </location>
</feature>
<dbReference type="PANTHER" id="PTHR47667:SF1">
    <property type="entry name" value="REGULATOR OF TY1 TRANSPOSITION PROTEIN 107"/>
    <property type="match status" value="1"/>
</dbReference>
<keyword evidence="4" id="KW-1185">Reference proteome</keyword>
<dbReference type="GO" id="GO:0035361">
    <property type="term" value="C:Cul8-RING ubiquitin ligase complex"/>
    <property type="evidence" value="ECO:0007669"/>
    <property type="project" value="TreeGrafter"/>
</dbReference>
<dbReference type="Pfam" id="PF00533">
    <property type="entry name" value="BRCT"/>
    <property type="match status" value="1"/>
</dbReference>
<dbReference type="GO" id="GO:0005634">
    <property type="term" value="C:nucleus"/>
    <property type="evidence" value="ECO:0007669"/>
    <property type="project" value="TreeGrafter"/>
</dbReference>
<dbReference type="Pfam" id="PF12738">
    <property type="entry name" value="PTCB-BRCT"/>
    <property type="match status" value="2"/>
</dbReference>
<feature type="compositionally biased region" description="Polar residues" evidence="1">
    <location>
        <begin position="469"/>
        <end position="478"/>
    </location>
</feature>
<sequence length="857" mass="96110">MADTSMMDASQPLFEGCTFTIIPTTLTQDRVIEVSQDIEQCGGTVKSFDIDVGRITGLEELDYIVSATTDFPDYYRALDLMIHVVKPAWVEDSLRINKIKNPRTYSPDPVLFLSDVVVCCGDGIPEGDKEAIFGGVLAMGGQYGNQLSKLTTHLIALSMEDPRCEMAVKKRLNIKIVLPHWFNDCLKVGWRVNERPYLLPDPEIMNVEAGAIPPTTASADIKDATNPEPAGPPASPPAYLAQPRAIKAFDGKKVMLGEDLNLNKDLKDVLTGMIKAGGGSMTNSVAQADIYVCNYRKGEEYVKASQANKDVGNLSWLYFLITHDKWTNPMRRMMHYPRPPPPGIGNFQDYKISISSYTGEARVYLENLIKALGAEFTRTFKQDNTHLITAHRNSEKCEAAEEWGVNIVNHLWLEDSYADCKEKSLTSERYTYFPPRMNMGDILGATEINREAVKKMYFAKGRKKEPEAMSNTTAGVSRSHTDGEAQTPLAGKAGRRTKTAGDVATPARSRIDGKENETPGTTGSRGAKDRALSNLHDVMEDANKYQKEAKRKGGVIHGGRRRKEDEIVDKEKRKGGRESTASKRSIDEVEADDASTEEETEETAQKSKKARKGPIAPIKYRMLVSGDKRWQGDGDKESKDKARLREIGLFILDEPKKVDLLCAPKVVRTLKFVAALADGPQLVGSEYLDYAIKHNKLPDAKKYPLDYSDFRKQHGVDLSDAITRAKQNKHRLLKDFTIFCTEKAKFDVYKDIVAANGGKCLKWDNRTTAVTASKRKIESQPKEVSQNLEEDEGDVLYLISELQKTEVKLWTKFRELAKKHDMIPRIVSTEWLLNVAMAQKIHWKPEWELKEEDVSKK</sequence>
<dbReference type="CDD" id="cd18436">
    <property type="entry name" value="BRCT_BRC1_like_rpt2"/>
    <property type="match status" value="1"/>
</dbReference>
<feature type="domain" description="BRCT" evidence="2">
    <location>
        <begin position="107"/>
        <end position="199"/>
    </location>
</feature>
<evidence type="ECO:0000256" key="1">
    <source>
        <dbReference type="SAM" id="MobiDB-lite"/>
    </source>
</evidence>
<dbReference type="RefSeq" id="XP_056071119.1">
    <property type="nucleotide sequence ID" value="XM_056213852.1"/>
</dbReference>
<dbReference type="Proteomes" id="UP001140513">
    <property type="component" value="Unassembled WGS sequence"/>
</dbReference>
<proteinExistence type="predicted"/>
<dbReference type="PROSITE" id="PS50172">
    <property type="entry name" value="BRCT"/>
    <property type="match status" value="3"/>
</dbReference>
<dbReference type="InterPro" id="IPR001357">
    <property type="entry name" value="BRCT_dom"/>
</dbReference>
<dbReference type="CDD" id="cd18437">
    <property type="entry name" value="BRCT_BRC1_like_rpt3"/>
    <property type="match status" value="1"/>
</dbReference>
<dbReference type="InterPro" id="IPR036420">
    <property type="entry name" value="BRCT_dom_sf"/>
</dbReference>
<dbReference type="CDD" id="cd18438">
    <property type="entry name" value="BRCT_BRC1_like_rpt4"/>
    <property type="match status" value="1"/>
</dbReference>
<gene>
    <name evidence="3" type="primary">ESC4</name>
    <name evidence="3" type="ORF">N0V89_005073</name>
</gene>
<reference evidence="3" key="1">
    <citation type="submission" date="2022-10" db="EMBL/GenBank/DDBJ databases">
        <title>Tapping the CABI collections for fungal endophytes: first genome assemblies for Collariella, Neodidymelliopsis, Ascochyta clinopodiicola, Didymella pomorum, Didymosphaeria variabile, Neocosmospora piperis and Neocucurbitaria cava.</title>
        <authorList>
            <person name="Hill R."/>
        </authorList>
    </citation>
    <scope>NUCLEOTIDE SEQUENCE</scope>
    <source>
        <strain evidence="3">IMI 356815</strain>
    </source>
</reference>
<name>A0A9W9CAX9_9PLEO</name>
<feature type="region of interest" description="Disordered" evidence="1">
    <location>
        <begin position="217"/>
        <end position="237"/>
    </location>
</feature>
<feature type="domain" description="BRCT" evidence="2">
    <location>
        <begin position="9"/>
        <end position="107"/>
    </location>
</feature>
<dbReference type="InterPro" id="IPR053036">
    <property type="entry name" value="CellCycle_DNARepair_Reg"/>
</dbReference>
<dbReference type="CDD" id="cd00027">
    <property type="entry name" value="BRCT"/>
    <property type="match status" value="1"/>
</dbReference>
<accession>A0A9W9CAX9</accession>
<dbReference type="GO" id="GO:0006302">
    <property type="term" value="P:double-strand break repair"/>
    <property type="evidence" value="ECO:0007669"/>
    <property type="project" value="TreeGrafter"/>
</dbReference>
<dbReference type="AlphaFoldDB" id="A0A9W9CAX9"/>
<comment type="caution">
    <text evidence="3">The sequence shown here is derived from an EMBL/GenBank/DDBJ whole genome shotgun (WGS) entry which is preliminary data.</text>
</comment>
<organism evidence="3 4">
    <name type="scientific">Didymosphaeria variabile</name>
    <dbReference type="NCBI Taxonomy" id="1932322"/>
    <lineage>
        <taxon>Eukaryota</taxon>
        <taxon>Fungi</taxon>
        <taxon>Dikarya</taxon>
        <taxon>Ascomycota</taxon>
        <taxon>Pezizomycotina</taxon>
        <taxon>Dothideomycetes</taxon>
        <taxon>Pleosporomycetidae</taxon>
        <taxon>Pleosporales</taxon>
        <taxon>Massarineae</taxon>
        <taxon>Didymosphaeriaceae</taxon>
        <taxon>Didymosphaeria</taxon>
    </lineage>
</organism>